<dbReference type="Proteomes" id="UP000019760">
    <property type="component" value="Unassembled WGS sequence"/>
</dbReference>
<dbReference type="EMBL" id="BAND01000036">
    <property type="protein sequence ID" value="GAJ28716.1"/>
    <property type="molecule type" value="Genomic_DNA"/>
</dbReference>
<reference evidence="1 2" key="2">
    <citation type="journal article" date="2014" name="FEMS Microbiol. Lett.">
        <title>Draft genomic DNA sequence of the facultatively methylotrophic bacterium Acidomonas methanolica type strain MB58.</title>
        <authorList>
            <person name="Higashiura N."/>
            <person name="Hadano H."/>
            <person name="Hirakawa H."/>
            <person name="Matsutani M."/>
            <person name="Takabe S."/>
            <person name="Matsushita K."/>
            <person name="Azuma Y."/>
        </authorList>
    </citation>
    <scope>NUCLEOTIDE SEQUENCE [LARGE SCALE GENOMIC DNA]</scope>
    <source>
        <strain evidence="1 2">MB58</strain>
    </source>
</reference>
<comment type="caution">
    <text evidence="1">The sequence shown here is derived from an EMBL/GenBank/DDBJ whole genome shotgun (WGS) entry which is preliminary data.</text>
</comment>
<sequence length="100" mass="10778">MHVEQRTGSIPGIVFATVRHGSTARTITVSVARTETGRFVAKLPSGKWSIECMTAENAILMHAALIFPIEIESAPWLANAQKCPITKNTLSATKTKNLAS</sequence>
<keyword evidence="2" id="KW-1185">Reference proteome</keyword>
<dbReference type="OrthoDB" id="7274035at2"/>
<gene>
    <name evidence="1" type="ORF">Amme_036_004</name>
</gene>
<evidence type="ECO:0000313" key="2">
    <source>
        <dbReference type="Proteomes" id="UP000019760"/>
    </source>
</evidence>
<evidence type="ECO:0000313" key="1">
    <source>
        <dbReference type="EMBL" id="GAJ28716.1"/>
    </source>
</evidence>
<organism evidence="1 2">
    <name type="scientific">Acidomonas methanolica NBRC 104435</name>
    <dbReference type="NCBI Taxonomy" id="1231351"/>
    <lineage>
        <taxon>Bacteria</taxon>
        <taxon>Pseudomonadati</taxon>
        <taxon>Pseudomonadota</taxon>
        <taxon>Alphaproteobacteria</taxon>
        <taxon>Acetobacterales</taxon>
        <taxon>Acetobacteraceae</taxon>
        <taxon>Acidomonas</taxon>
    </lineage>
</organism>
<dbReference type="AlphaFoldDB" id="A0A023D4J6"/>
<reference evidence="2" key="1">
    <citation type="journal article" date="2014" name="FEMS Microbiol. Lett.">
        <title>Draft Genomic DNA Sequence of the Facultatively Methylotrophic Bacterium Acidomonas methanolica type strain MB58.</title>
        <authorList>
            <person name="Higashiura N."/>
            <person name="Hadano H."/>
            <person name="Hirakawa H."/>
            <person name="Matsutani M."/>
            <person name="Takabe S."/>
            <person name="Matsushita K."/>
            <person name="Azuma Y."/>
        </authorList>
    </citation>
    <scope>NUCLEOTIDE SEQUENCE [LARGE SCALE GENOMIC DNA]</scope>
    <source>
        <strain evidence="2">MB58</strain>
    </source>
</reference>
<name>A0A023D4J6_ACIMT</name>
<protein>
    <submittedName>
        <fullName evidence="1">Uncharacterized protein</fullName>
    </submittedName>
</protein>
<dbReference type="RefSeq" id="WP_042057637.1">
    <property type="nucleotide sequence ID" value="NZ_BAND01000036.1"/>
</dbReference>
<accession>A0A023D4J6</accession>
<proteinExistence type="predicted"/>